<dbReference type="OrthoDB" id="3352408at2759"/>
<protein>
    <submittedName>
        <fullName evidence="1">Uncharacterized protein</fullName>
    </submittedName>
</protein>
<gene>
    <name evidence="1" type="ORF">AVEN_75671_1</name>
</gene>
<organism evidence="1 2">
    <name type="scientific">Araneus ventricosus</name>
    <name type="common">Orbweaver spider</name>
    <name type="synonym">Epeira ventricosa</name>
    <dbReference type="NCBI Taxonomy" id="182803"/>
    <lineage>
        <taxon>Eukaryota</taxon>
        <taxon>Metazoa</taxon>
        <taxon>Ecdysozoa</taxon>
        <taxon>Arthropoda</taxon>
        <taxon>Chelicerata</taxon>
        <taxon>Arachnida</taxon>
        <taxon>Araneae</taxon>
        <taxon>Araneomorphae</taxon>
        <taxon>Entelegynae</taxon>
        <taxon>Araneoidea</taxon>
        <taxon>Araneidae</taxon>
        <taxon>Araneus</taxon>
    </lineage>
</organism>
<dbReference type="Proteomes" id="UP000499080">
    <property type="component" value="Unassembled WGS sequence"/>
</dbReference>
<keyword evidence="2" id="KW-1185">Reference proteome</keyword>
<evidence type="ECO:0000313" key="2">
    <source>
        <dbReference type="Proteomes" id="UP000499080"/>
    </source>
</evidence>
<dbReference type="AlphaFoldDB" id="A0A4Y2D6L3"/>
<comment type="caution">
    <text evidence="1">The sequence shown here is derived from an EMBL/GenBank/DDBJ whole genome shotgun (WGS) entry which is preliminary data.</text>
</comment>
<evidence type="ECO:0000313" key="1">
    <source>
        <dbReference type="EMBL" id="GBM11726.1"/>
    </source>
</evidence>
<reference evidence="1 2" key="1">
    <citation type="journal article" date="2019" name="Sci. Rep.">
        <title>Orb-weaving spider Araneus ventricosus genome elucidates the spidroin gene catalogue.</title>
        <authorList>
            <person name="Kono N."/>
            <person name="Nakamura H."/>
            <person name="Ohtoshi R."/>
            <person name="Moran D.A.P."/>
            <person name="Shinohara A."/>
            <person name="Yoshida Y."/>
            <person name="Fujiwara M."/>
            <person name="Mori M."/>
            <person name="Tomita M."/>
            <person name="Arakawa K."/>
        </authorList>
    </citation>
    <scope>NUCLEOTIDE SEQUENCE [LARGE SCALE GENOMIC DNA]</scope>
</reference>
<dbReference type="Gene3D" id="1.20.1110.10">
    <property type="entry name" value="Calcium-transporting ATPase, transmembrane domain"/>
    <property type="match status" value="1"/>
</dbReference>
<accession>A0A4Y2D6L3</accession>
<dbReference type="EMBL" id="BGPR01000303">
    <property type="protein sequence ID" value="GBM11726.1"/>
    <property type="molecule type" value="Genomic_DNA"/>
</dbReference>
<sequence length="123" mass="14710">MNQICKQKHNNFLKRHKHSDIVQQRIPRLPLLDTTFRHRKGVSWQTTVAYLNNFLFIAEDGFPPDMVFGIKKDWDSKAIKDLNDHYNQEWVRNANLVSLQRQRRLALFDKSLQVDMLHRPRGD</sequence>
<name>A0A4Y2D6L3_ARAVE</name>
<proteinExistence type="predicted"/>